<evidence type="ECO:0000313" key="2">
    <source>
        <dbReference type="Proteomes" id="UP000034889"/>
    </source>
</evidence>
<gene>
    <name evidence="1" type="ORF">UW74_C0002G0001</name>
</gene>
<dbReference type="AlphaFoldDB" id="A0A0G1K6G3"/>
<proteinExistence type="predicted"/>
<reference evidence="1 2" key="1">
    <citation type="journal article" date="2015" name="Nature">
        <title>rRNA introns, odd ribosomes, and small enigmatic genomes across a large radiation of phyla.</title>
        <authorList>
            <person name="Brown C.T."/>
            <person name="Hug L.A."/>
            <person name="Thomas B.C."/>
            <person name="Sharon I."/>
            <person name="Castelle C.J."/>
            <person name="Singh A."/>
            <person name="Wilkins M.J."/>
            <person name="Williams K.H."/>
            <person name="Banfield J.F."/>
        </authorList>
    </citation>
    <scope>NUCLEOTIDE SEQUENCE [LARGE SCALE GENOMIC DNA]</scope>
</reference>
<comment type="caution">
    <text evidence="1">The sequence shown here is derived from an EMBL/GenBank/DDBJ whole genome shotgun (WGS) entry which is preliminary data.</text>
</comment>
<organism evidence="1 2">
    <name type="scientific">Candidatus Giovannonibacteria bacterium GW2011_GWC2_44_8</name>
    <dbReference type="NCBI Taxonomy" id="1618657"/>
    <lineage>
        <taxon>Bacteria</taxon>
        <taxon>Candidatus Giovannoniibacteriota</taxon>
    </lineage>
</organism>
<protein>
    <submittedName>
        <fullName evidence="1">Uncharacterized protein</fullName>
    </submittedName>
</protein>
<dbReference type="EMBL" id="LCJM01000002">
    <property type="protein sequence ID" value="KKT79160.1"/>
    <property type="molecule type" value="Genomic_DNA"/>
</dbReference>
<evidence type="ECO:0000313" key="1">
    <source>
        <dbReference type="EMBL" id="KKT79160.1"/>
    </source>
</evidence>
<sequence>MDKNVSLFKEKLSPKIVVLKNRGHFTEDEGIKEIAELLDLV</sequence>
<accession>A0A0G1K6G3</accession>
<name>A0A0G1K6G3_9BACT</name>
<dbReference type="Proteomes" id="UP000034889">
    <property type="component" value="Unassembled WGS sequence"/>
</dbReference>